<protein>
    <submittedName>
        <fullName evidence="6">Sulfate transporter family protein</fullName>
    </submittedName>
</protein>
<keyword evidence="2 5" id="KW-0812">Transmembrane</keyword>
<evidence type="ECO:0000256" key="2">
    <source>
        <dbReference type="ARBA" id="ARBA00022692"/>
    </source>
</evidence>
<dbReference type="EMBL" id="JBHRUV010000038">
    <property type="protein sequence ID" value="MFC3266391.1"/>
    <property type="molecule type" value="Genomic_DNA"/>
</dbReference>
<feature type="transmembrane region" description="Helical" evidence="5">
    <location>
        <begin position="73"/>
        <end position="102"/>
    </location>
</feature>
<keyword evidence="7" id="KW-1185">Reference proteome</keyword>
<keyword evidence="4 5" id="KW-0472">Membrane</keyword>
<evidence type="ECO:0000313" key="6">
    <source>
        <dbReference type="EMBL" id="MFC3266391.1"/>
    </source>
</evidence>
<evidence type="ECO:0000256" key="1">
    <source>
        <dbReference type="ARBA" id="ARBA00004141"/>
    </source>
</evidence>
<proteinExistence type="predicted"/>
<comment type="caution">
    <text evidence="6">The sequence shown here is derived from an EMBL/GenBank/DDBJ whole genome shotgun (WGS) entry which is preliminary data.</text>
</comment>
<evidence type="ECO:0000256" key="3">
    <source>
        <dbReference type="ARBA" id="ARBA00022989"/>
    </source>
</evidence>
<feature type="transmembrane region" description="Helical" evidence="5">
    <location>
        <begin position="195"/>
        <end position="228"/>
    </location>
</feature>
<dbReference type="NCBIfam" id="NF009407">
    <property type="entry name" value="PRK12768.1"/>
    <property type="match status" value="1"/>
</dbReference>
<accession>A0ABV7LES9</accession>
<dbReference type="InterPro" id="IPR059112">
    <property type="entry name" value="CysZ/EI24"/>
</dbReference>
<gene>
    <name evidence="6" type="ORF">ACFOEX_08505</name>
</gene>
<organism evidence="6 7">
    <name type="scientific">Camelimonas abortus</name>
    <dbReference type="NCBI Taxonomy" id="1017184"/>
    <lineage>
        <taxon>Bacteria</taxon>
        <taxon>Pseudomonadati</taxon>
        <taxon>Pseudomonadota</taxon>
        <taxon>Alphaproteobacteria</taxon>
        <taxon>Hyphomicrobiales</taxon>
        <taxon>Chelatococcaceae</taxon>
        <taxon>Camelimonas</taxon>
    </lineage>
</organism>
<evidence type="ECO:0000313" key="7">
    <source>
        <dbReference type="Proteomes" id="UP001595536"/>
    </source>
</evidence>
<evidence type="ECO:0000256" key="5">
    <source>
        <dbReference type="SAM" id="Phobius"/>
    </source>
</evidence>
<feature type="transmembrane region" description="Helical" evidence="5">
    <location>
        <begin position="31"/>
        <end position="53"/>
    </location>
</feature>
<name>A0ABV7LES9_9HYPH</name>
<dbReference type="Pfam" id="PF07264">
    <property type="entry name" value="EI24"/>
    <property type="match status" value="1"/>
</dbReference>
<reference evidence="7" key="1">
    <citation type="journal article" date="2019" name="Int. J. Syst. Evol. Microbiol.">
        <title>The Global Catalogue of Microorganisms (GCM) 10K type strain sequencing project: providing services to taxonomists for standard genome sequencing and annotation.</title>
        <authorList>
            <consortium name="The Broad Institute Genomics Platform"/>
            <consortium name="The Broad Institute Genome Sequencing Center for Infectious Disease"/>
            <person name="Wu L."/>
            <person name="Ma J."/>
        </authorList>
    </citation>
    <scope>NUCLEOTIDE SEQUENCE [LARGE SCALE GENOMIC DNA]</scope>
    <source>
        <strain evidence="7">CCM 7941</strain>
    </source>
</reference>
<feature type="transmembrane region" description="Helical" evidence="5">
    <location>
        <begin position="144"/>
        <end position="167"/>
    </location>
</feature>
<comment type="subcellular location">
    <subcellularLocation>
        <location evidence="1">Membrane</location>
        <topology evidence="1">Multi-pass membrane protein</topology>
    </subcellularLocation>
</comment>
<evidence type="ECO:0000256" key="4">
    <source>
        <dbReference type="ARBA" id="ARBA00023136"/>
    </source>
</evidence>
<keyword evidence="3 5" id="KW-1133">Transmembrane helix</keyword>
<dbReference type="RefSeq" id="WP_376828645.1">
    <property type="nucleotide sequence ID" value="NZ_JBHLWR010000004.1"/>
</dbReference>
<dbReference type="Proteomes" id="UP001595536">
    <property type="component" value="Unassembled WGS sequence"/>
</dbReference>
<sequence>MTRISPPGPADLTDAAARAFRQVLSPPFRRMLLRSIGLTVLILAVVWFGLTRLAGHFLDGHALSAAWPVLDTLAYFLVGAGLLVGLAFLIPPVSALVSGYFLDDAAELVERTNYPDDPPGQPMSVWRSLVCGLRFAGLSLALNLLALLLFFIPGVNVAAFFAVNGYLLGREYFEMAAARFRPVAEADAMRRRNRGFVFCAGLVTAAILAVPALNLITPLFGVVMMVHVHKRVARYERAAGVPGV</sequence>